<organism evidence="8 9">
    <name type="scientific">Entomomonas moraniae</name>
    <dbReference type="NCBI Taxonomy" id="2213226"/>
    <lineage>
        <taxon>Bacteria</taxon>
        <taxon>Pseudomonadati</taxon>
        <taxon>Pseudomonadota</taxon>
        <taxon>Gammaproteobacteria</taxon>
        <taxon>Pseudomonadales</taxon>
        <taxon>Pseudomonadaceae</taxon>
        <taxon>Entomomonas</taxon>
    </lineage>
</organism>
<keyword evidence="3" id="KW-0813">Transport</keyword>
<dbReference type="InterPro" id="IPR001638">
    <property type="entry name" value="Solute-binding_3/MltF_N"/>
</dbReference>
<dbReference type="EMBL" id="CP029822">
    <property type="protein sequence ID" value="AZS51488.1"/>
    <property type="molecule type" value="Genomic_DNA"/>
</dbReference>
<evidence type="ECO:0000256" key="1">
    <source>
        <dbReference type="ARBA" id="ARBA00004418"/>
    </source>
</evidence>
<evidence type="ECO:0000313" key="9">
    <source>
        <dbReference type="Proteomes" id="UP000273143"/>
    </source>
</evidence>
<dbReference type="GO" id="GO:0042626">
    <property type="term" value="F:ATPase-coupled transmembrane transporter activity"/>
    <property type="evidence" value="ECO:0007669"/>
    <property type="project" value="InterPro"/>
</dbReference>
<proteinExistence type="inferred from homology"/>
<dbReference type="RefSeq" id="WP_127164238.1">
    <property type="nucleotide sequence ID" value="NZ_CP029822.1"/>
</dbReference>
<comment type="similarity">
    <text evidence="2">Belongs to the bacterial solute-binding protein SsuA/TauA family.</text>
</comment>
<dbReference type="Gene3D" id="3.40.190.10">
    <property type="entry name" value="Periplasmic binding protein-like II"/>
    <property type="match status" value="2"/>
</dbReference>
<dbReference type="InterPro" id="IPR010067">
    <property type="entry name" value="ABC_SsuA_sub-bd"/>
</dbReference>
<dbReference type="Proteomes" id="UP000273143">
    <property type="component" value="Chromosome"/>
</dbReference>
<dbReference type="GO" id="GO:0016020">
    <property type="term" value="C:membrane"/>
    <property type="evidence" value="ECO:0007669"/>
    <property type="project" value="InterPro"/>
</dbReference>
<dbReference type="CDD" id="cd13557">
    <property type="entry name" value="PBP2_SsuA"/>
    <property type="match status" value="1"/>
</dbReference>
<evidence type="ECO:0000256" key="5">
    <source>
        <dbReference type="ARBA" id="ARBA00055538"/>
    </source>
</evidence>
<dbReference type="Pfam" id="PF09084">
    <property type="entry name" value="NMT1"/>
    <property type="match status" value="1"/>
</dbReference>
<dbReference type="InterPro" id="IPR015168">
    <property type="entry name" value="SsuA/THI5"/>
</dbReference>
<dbReference type="SMART" id="SM00062">
    <property type="entry name" value="PBPb"/>
    <property type="match status" value="1"/>
</dbReference>
<dbReference type="GO" id="GO:0042597">
    <property type="term" value="C:periplasmic space"/>
    <property type="evidence" value="ECO:0007669"/>
    <property type="project" value="UniProtKB-SubCell"/>
</dbReference>
<accession>A0A451ENY0</accession>
<dbReference type="NCBIfam" id="TIGR01728">
    <property type="entry name" value="SsuA_fam"/>
    <property type="match status" value="1"/>
</dbReference>
<dbReference type="PANTHER" id="PTHR30024:SF42">
    <property type="entry name" value="ALIPHATIC SULFONATES-BINDING PROTEIN-RELATED"/>
    <property type="match status" value="1"/>
</dbReference>
<dbReference type="AlphaFoldDB" id="A0A451ENY0"/>
<sequence>MQANYLLKAIIVIVLTILSLQVIANEQQTKELRIGYQKYGNLVLLKNRSTLDERLAKEGIKIKWIEFPAGPQLLEGLNVGSIDFGTVGETPPIFAQAANADLVYVANEIAAPKSEAILVPKGSTIKSVAELKGKRVALNKGSNVHYLLVKALDEVGLKYSDIKPVYLTPSDARVAFESNQVDAWAIWDPFQAAAETQIQAQNLRDGTGIVDNYQFYIASRSYAEKNPQILTALVEELQKIGDWPTNKPEEVTDIIAPVIGLSKEATSLAVTRKKYGTQYITPDVIKYQQKIADTFYDLKLIPKKLTVGEIIWSPESSSPSDQAHSN</sequence>
<reference evidence="9" key="1">
    <citation type="submission" date="2018-06" db="EMBL/GenBank/DDBJ databases">
        <title>Complete genome of Pseudomonas insecticola strain QZS01.</title>
        <authorList>
            <person name="Wang J."/>
            <person name="Su Q."/>
        </authorList>
    </citation>
    <scope>NUCLEOTIDE SEQUENCE [LARGE SCALE GENOMIC DNA]</scope>
    <source>
        <strain evidence="9">QZS01</strain>
    </source>
</reference>
<evidence type="ECO:0000256" key="4">
    <source>
        <dbReference type="ARBA" id="ARBA00022729"/>
    </source>
</evidence>
<name>A0A451ENY0_9GAMM</name>
<comment type="function">
    <text evidence="5">Part of a binding-protein-dependent transport system for aliphatic sulfonates. Putative binding protein.</text>
</comment>
<comment type="subcellular location">
    <subcellularLocation>
        <location evidence="1">Periplasm</location>
    </subcellularLocation>
</comment>
<evidence type="ECO:0000259" key="7">
    <source>
        <dbReference type="SMART" id="SM00062"/>
    </source>
</evidence>
<dbReference type="NCBIfam" id="NF008588">
    <property type="entry name" value="PRK11553.1"/>
    <property type="match status" value="1"/>
</dbReference>
<evidence type="ECO:0000256" key="2">
    <source>
        <dbReference type="ARBA" id="ARBA00010742"/>
    </source>
</evidence>
<dbReference type="KEGG" id="emo:DM558_12230"/>
<evidence type="ECO:0000256" key="6">
    <source>
        <dbReference type="ARBA" id="ARBA00070228"/>
    </source>
</evidence>
<evidence type="ECO:0000313" key="8">
    <source>
        <dbReference type="EMBL" id="AZS51488.1"/>
    </source>
</evidence>
<dbReference type="PANTHER" id="PTHR30024">
    <property type="entry name" value="ALIPHATIC SULFONATES-BINDING PROTEIN-RELATED"/>
    <property type="match status" value="1"/>
</dbReference>
<dbReference type="SUPFAM" id="SSF53850">
    <property type="entry name" value="Periplasmic binding protein-like II"/>
    <property type="match status" value="1"/>
</dbReference>
<evidence type="ECO:0000256" key="3">
    <source>
        <dbReference type="ARBA" id="ARBA00022448"/>
    </source>
</evidence>
<dbReference type="FunFam" id="3.40.190.10:FF:000050">
    <property type="entry name" value="Sulfonate ABC transporter substrate-binding protein"/>
    <property type="match status" value="1"/>
</dbReference>
<keyword evidence="9" id="KW-1185">Reference proteome</keyword>
<protein>
    <recommendedName>
        <fullName evidence="6">Putative aliphatic sulfonates-binding protein</fullName>
    </recommendedName>
</protein>
<feature type="domain" description="Solute-binding protein family 3/N-terminal" evidence="7">
    <location>
        <begin position="31"/>
        <end position="247"/>
    </location>
</feature>
<gene>
    <name evidence="8" type="ORF">DM558_12230</name>
</gene>
<keyword evidence="4" id="KW-0732">Signal</keyword>